<accession>A0A816LNQ0</accession>
<name>A0A816LNQ0_BRANA</name>
<organism evidence="1">
    <name type="scientific">Brassica napus</name>
    <name type="common">Rape</name>
    <dbReference type="NCBI Taxonomy" id="3708"/>
    <lineage>
        <taxon>Eukaryota</taxon>
        <taxon>Viridiplantae</taxon>
        <taxon>Streptophyta</taxon>
        <taxon>Embryophyta</taxon>
        <taxon>Tracheophyta</taxon>
        <taxon>Spermatophyta</taxon>
        <taxon>Magnoliopsida</taxon>
        <taxon>eudicotyledons</taxon>
        <taxon>Gunneridae</taxon>
        <taxon>Pentapetalae</taxon>
        <taxon>rosids</taxon>
        <taxon>malvids</taxon>
        <taxon>Brassicales</taxon>
        <taxon>Brassicaceae</taxon>
        <taxon>Brassiceae</taxon>
        <taxon>Brassica</taxon>
    </lineage>
</organism>
<proteinExistence type="predicted"/>
<evidence type="ECO:0000313" key="1">
    <source>
        <dbReference type="EMBL" id="CAF1935340.1"/>
    </source>
</evidence>
<reference evidence="1" key="1">
    <citation type="submission" date="2021-01" db="EMBL/GenBank/DDBJ databases">
        <authorList>
            <consortium name="Genoscope - CEA"/>
            <person name="William W."/>
        </authorList>
    </citation>
    <scope>NUCLEOTIDE SEQUENCE</scope>
</reference>
<sequence>MKKNFVESEVIVYKEIVGDPIFDVYNEEGGIQDKRVDQFDACVVMVKHWVADGFTPNETFQVNRKERVGFIIQEEHVCFREEKGVSPYGDMVISGINKSHSSHGICQENMKMDPHEGRCYVFQLGRYRQWMLKKRTNKLIENHG</sequence>
<dbReference type="AlphaFoldDB" id="A0A816LNQ0"/>
<protein>
    <submittedName>
        <fullName evidence="1">(rape) hypothetical protein</fullName>
    </submittedName>
</protein>
<dbReference type="Proteomes" id="UP001295469">
    <property type="component" value="Chromosome C05"/>
</dbReference>
<gene>
    <name evidence="1" type="ORF">DARMORV10_C05P56290.1</name>
</gene>
<dbReference type="EMBL" id="HG994369">
    <property type="protein sequence ID" value="CAF1935340.1"/>
    <property type="molecule type" value="Genomic_DNA"/>
</dbReference>